<accession>A0ABW6PWA8</accession>
<gene>
    <name evidence="2" type="ORF">ACFYTF_28160</name>
</gene>
<dbReference type="InterPro" id="IPR001173">
    <property type="entry name" value="Glyco_trans_2-like"/>
</dbReference>
<feature type="domain" description="Glycosyltransferase 2-like" evidence="1">
    <location>
        <begin position="3"/>
        <end position="158"/>
    </location>
</feature>
<dbReference type="RefSeq" id="WP_280302082.1">
    <property type="nucleotide sequence ID" value="NZ_JBIAMX010000025.1"/>
</dbReference>
<protein>
    <submittedName>
        <fullName evidence="2">Glycosyltransferase family 2 protein</fullName>
    </submittedName>
</protein>
<dbReference type="CDD" id="cd00761">
    <property type="entry name" value="Glyco_tranf_GTA_type"/>
    <property type="match status" value="1"/>
</dbReference>
<dbReference type="Pfam" id="PF00535">
    <property type="entry name" value="Glycos_transf_2"/>
    <property type="match status" value="1"/>
</dbReference>
<proteinExistence type="predicted"/>
<dbReference type="Proteomes" id="UP001601444">
    <property type="component" value="Unassembled WGS sequence"/>
</dbReference>
<dbReference type="SUPFAM" id="SSF53448">
    <property type="entry name" value="Nucleotide-diphospho-sugar transferases"/>
    <property type="match status" value="1"/>
</dbReference>
<dbReference type="PANTHER" id="PTHR22916:SF3">
    <property type="entry name" value="UDP-GLCNAC:BETAGAL BETA-1,3-N-ACETYLGLUCOSAMINYLTRANSFERASE-LIKE PROTEIN 1"/>
    <property type="match status" value="1"/>
</dbReference>
<evidence type="ECO:0000259" key="1">
    <source>
        <dbReference type="Pfam" id="PF00535"/>
    </source>
</evidence>
<name>A0ABW6PWA8_9NOCA</name>
<reference evidence="2 3" key="1">
    <citation type="submission" date="2024-10" db="EMBL/GenBank/DDBJ databases">
        <title>The Natural Products Discovery Center: Release of the First 8490 Sequenced Strains for Exploring Actinobacteria Biosynthetic Diversity.</title>
        <authorList>
            <person name="Kalkreuter E."/>
            <person name="Kautsar S.A."/>
            <person name="Yang D."/>
            <person name="Bader C.D."/>
            <person name="Teijaro C.N."/>
            <person name="Fluegel L."/>
            <person name="Davis C.M."/>
            <person name="Simpson J.R."/>
            <person name="Lauterbach L."/>
            <person name="Steele A.D."/>
            <person name="Gui C."/>
            <person name="Meng S."/>
            <person name="Li G."/>
            <person name="Viehrig K."/>
            <person name="Ye F."/>
            <person name="Su P."/>
            <person name="Kiefer A.F."/>
            <person name="Nichols A."/>
            <person name="Cepeda A.J."/>
            <person name="Yan W."/>
            <person name="Fan B."/>
            <person name="Jiang Y."/>
            <person name="Adhikari A."/>
            <person name="Zheng C.-J."/>
            <person name="Schuster L."/>
            <person name="Cowan T.M."/>
            <person name="Smanski M.J."/>
            <person name="Chevrette M.G."/>
            <person name="De Carvalho L.P.S."/>
            <person name="Shen B."/>
        </authorList>
    </citation>
    <scope>NUCLEOTIDE SEQUENCE [LARGE SCALE GENOMIC DNA]</scope>
    <source>
        <strain evidence="2 3">NPDC004045</strain>
    </source>
</reference>
<dbReference type="PANTHER" id="PTHR22916">
    <property type="entry name" value="GLYCOSYLTRANSFERASE"/>
    <property type="match status" value="1"/>
</dbReference>
<evidence type="ECO:0000313" key="3">
    <source>
        <dbReference type="Proteomes" id="UP001601444"/>
    </source>
</evidence>
<organism evidence="2 3">
    <name type="scientific">Nocardia thailandica</name>
    <dbReference type="NCBI Taxonomy" id="257275"/>
    <lineage>
        <taxon>Bacteria</taxon>
        <taxon>Bacillati</taxon>
        <taxon>Actinomycetota</taxon>
        <taxon>Actinomycetes</taxon>
        <taxon>Mycobacteriales</taxon>
        <taxon>Nocardiaceae</taxon>
        <taxon>Nocardia</taxon>
    </lineage>
</organism>
<sequence length="309" mass="34882">MISIIIPTFNRPGPLHRALRSLTRQELTDFEVIVVDDGGHLPARPVVDSWRTALPIRLIESDHYGVSAARNTGLAAATGEFVAFLDDDDVVFARHLRAAHTVLNRGSADAVYGGALVSDRWIEAPPREVRWLPRKDYEFDARFLLCANYIHTGSLVCRNFTDTGARFTESMAHCEDWDLWLTLHRRLGYRFAYLGETTSVYHQVPSCRGAVSTAYTASPTPFTLARRHLFATWPSTDAQIDDYRAWFTEFDARLDQLIGSGRRAPVHVYEAAVRSLYPGFVRGELADYDVLDALLPENHSVHRQPAKVR</sequence>
<dbReference type="InterPro" id="IPR029044">
    <property type="entry name" value="Nucleotide-diphossugar_trans"/>
</dbReference>
<evidence type="ECO:0000313" key="2">
    <source>
        <dbReference type="EMBL" id="MFF0546716.1"/>
    </source>
</evidence>
<keyword evidence="3" id="KW-1185">Reference proteome</keyword>
<comment type="caution">
    <text evidence="2">The sequence shown here is derived from an EMBL/GenBank/DDBJ whole genome shotgun (WGS) entry which is preliminary data.</text>
</comment>
<dbReference type="Gene3D" id="3.90.550.10">
    <property type="entry name" value="Spore Coat Polysaccharide Biosynthesis Protein SpsA, Chain A"/>
    <property type="match status" value="1"/>
</dbReference>
<dbReference type="EMBL" id="JBIAMX010000025">
    <property type="protein sequence ID" value="MFF0546716.1"/>
    <property type="molecule type" value="Genomic_DNA"/>
</dbReference>